<dbReference type="EMBL" id="AE013598">
    <property type="protein sequence ID" value="AAW76397.1"/>
    <property type="molecule type" value="Genomic_DNA"/>
</dbReference>
<feature type="binding site" evidence="11">
    <location>
        <begin position="548"/>
        <end position="551"/>
    </location>
    <ligand>
        <name>GTP</name>
        <dbReference type="ChEBI" id="CHEBI:37565"/>
    </ligand>
</feature>
<feature type="region of interest" description="Disordered" evidence="12">
    <location>
        <begin position="210"/>
        <end position="229"/>
    </location>
</feature>
<evidence type="ECO:0000256" key="2">
    <source>
        <dbReference type="ARBA" id="ARBA00022475"/>
    </source>
</evidence>
<evidence type="ECO:0000256" key="6">
    <source>
        <dbReference type="ARBA" id="ARBA00023134"/>
    </source>
</evidence>
<sequence length="601" mass="62053">MTHSRHKCRIRQDPPRIGERSRLAMHVALRCMRSAQPARCAKGASRRRKARVIEFLVSPFALPMASFFRRNKPTTPESSRTSRYSLEELAAAFPTAPSAAPPASPVEAMPHAEPRIDTAAAPAVAPGTPAAARTEAAAPAPVAATPPAAAPADQLAQEIAARTGQAQSIAAVPSTPAAPAAPPPTALQALPDPTPASALSTPVTVVVPPVVGQPQTTPTPSDAAPAPPVTAPPVVAPPVAAPAPIIPSAAAAPVAAAPANAAPTVAAPAIVNTPLPTTQDSDSIVGQHDAMPAAPAGKPGWRERLRNSTFARSFGGLFSRNPKLDDDLLDEIETALITADVGIGATTALIEGLRKRMKSREFVDAQAMFKALRADLIALLQPVSKPLVIDRARKPFVVLTVGVNGVGKTTTIGKLAKRFKDEGNSLMLAAGDTFRAAAVAQLQAWGDRNGVAVIAQGQNADAASVAFDALQAAKARGTDVLIADTAGRLHTQTGLMNELGKIRRVLGKIDAAAPHEVLMVIDGTTGQNAISQLRQFHAAVGVTGLVVTKLDGTAKGGVVFALAREFNIPIRFAGIGERPEDLRVFDPVAFVDALLPDALGG</sequence>
<dbReference type="Gene3D" id="3.40.50.300">
    <property type="entry name" value="P-loop containing nucleotide triphosphate hydrolases"/>
    <property type="match status" value="1"/>
</dbReference>
<dbReference type="HOGENOM" id="CLU_009301_4_1_6"/>
<dbReference type="PANTHER" id="PTHR43134">
    <property type="entry name" value="SIGNAL RECOGNITION PARTICLE RECEPTOR SUBUNIT ALPHA"/>
    <property type="match status" value="1"/>
</dbReference>
<dbReference type="NCBIfam" id="TIGR00064">
    <property type="entry name" value="ftsY"/>
    <property type="match status" value="1"/>
</dbReference>
<comment type="function">
    <text evidence="10 11">Involved in targeting and insertion of nascent membrane proteins into the cytoplasmic membrane. Acts as a receptor for the complex formed by the signal recognition particle (SRP) and the ribosome-nascent chain (RNC). Interaction with SRP-RNC leads to the transfer of the RNC complex to the Sec translocase for insertion into the membrane, the hydrolysis of GTP by both Ffh and FtsY, and the dissociation of the SRP-FtsY complex into the individual components.</text>
</comment>
<feature type="compositionally biased region" description="Low complexity" evidence="12">
    <location>
        <begin position="210"/>
        <end position="224"/>
    </location>
</feature>
<keyword evidence="8 11" id="KW-0675">Receptor</keyword>
<comment type="subunit">
    <text evidence="11">Part of the signal recognition particle protein translocation system, which is composed of SRP and FtsY. SRP is a ribonucleoprotein composed of Ffh and a 4.5S RNA molecule.</text>
</comment>
<dbReference type="GO" id="GO:0005737">
    <property type="term" value="C:cytoplasm"/>
    <property type="evidence" value="ECO:0007669"/>
    <property type="project" value="UniProtKB-SubCell"/>
</dbReference>
<evidence type="ECO:0000256" key="7">
    <source>
        <dbReference type="ARBA" id="ARBA00023136"/>
    </source>
</evidence>
<dbReference type="HAMAP" id="MF_00920">
    <property type="entry name" value="FtsY"/>
    <property type="match status" value="1"/>
</dbReference>
<feature type="binding site" evidence="11">
    <location>
        <begin position="484"/>
        <end position="488"/>
    </location>
    <ligand>
        <name>GTP</name>
        <dbReference type="ChEBI" id="CHEBI:37565"/>
    </ligand>
</feature>
<evidence type="ECO:0000256" key="5">
    <source>
        <dbReference type="ARBA" id="ARBA00022801"/>
    </source>
</evidence>
<feature type="compositionally biased region" description="Low complexity" evidence="12">
    <location>
        <begin position="123"/>
        <end position="152"/>
    </location>
</feature>
<gene>
    <name evidence="11 14" type="primary">ftsY</name>
    <name evidence="14" type="ordered locus">XOO3143</name>
</gene>
<keyword evidence="7 11" id="KW-0472">Membrane</keyword>
<dbReference type="GO" id="GO:0005047">
    <property type="term" value="F:signal recognition particle binding"/>
    <property type="evidence" value="ECO:0007669"/>
    <property type="project" value="TreeGrafter"/>
</dbReference>
<comment type="subcellular location">
    <subcellularLocation>
        <location evidence="11">Cell inner membrane</location>
        <topology evidence="11">Peripheral membrane protein</topology>
        <orientation evidence="11">Cytoplasmic side</orientation>
    </subcellularLocation>
    <subcellularLocation>
        <location evidence="11">Cytoplasm</location>
    </subcellularLocation>
    <subcellularLocation>
        <location evidence="1">Cell membrane</location>
        <topology evidence="1">Peripheral membrane protein</topology>
        <orientation evidence="1">Cytoplasmic side</orientation>
    </subcellularLocation>
</comment>
<keyword evidence="2 11" id="KW-1003">Cell membrane</keyword>
<dbReference type="CDD" id="cd17874">
    <property type="entry name" value="FtsY"/>
    <property type="match status" value="1"/>
</dbReference>
<name>Q5GY24_XANOR</name>
<dbReference type="SMART" id="SM00963">
    <property type="entry name" value="SRP54_N"/>
    <property type="match status" value="1"/>
</dbReference>
<evidence type="ECO:0000256" key="4">
    <source>
        <dbReference type="ARBA" id="ARBA00022741"/>
    </source>
</evidence>
<keyword evidence="4 11" id="KW-0547">Nucleotide-binding</keyword>
<feature type="region of interest" description="Disordered" evidence="12">
    <location>
        <begin position="123"/>
        <end position="196"/>
    </location>
</feature>
<keyword evidence="11" id="KW-0997">Cell inner membrane</keyword>
<dbReference type="Gene3D" id="1.20.120.140">
    <property type="entry name" value="Signal recognition particle SRP54, nucleotide-binding domain"/>
    <property type="match status" value="1"/>
</dbReference>
<comment type="similarity">
    <text evidence="11">Belongs to the GTP-binding SRP family. FtsY subfamily.</text>
</comment>
<dbReference type="GO" id="GO:0051301">
    <property type="term" value="P:cell division"/>
    <property type="evidence" value="ECO:0007669"/>
    <property type="project" value="UniProtKB-KW"/>
</dbReference>
<dbReference type="InterPro" id="IPR003593">
    <property type="entry name" value="AAA+_ATPase"/>
</dbReference>
<dbReference type="Proteomes" id="UP000006735">
    <property type="component" value="Chromosome"/>
</dbReference>
<evidence type="ECO:0000256" key="11">
    <source>
        <dbReference type="HAMAP-Rule" id="MF_00920"/>
    </source>
</evidence>
<keyword evidence="15" id="KW-1185">Reference proteome</keyword>
<evidence type="ECO:0000256" key="9">
    <source>
        <dbReference type="ARBA" id="ARBA00048027"/>
    </source>
</evidence>
<dbReference type="AlphaFoldDB" id="Q5GY24"/>
<proteinExistence type="inferred from homology"/>
<evidence type="ECO:0000256" key="10">
    <source>
        <dbReference type="ARBA" id="ARBA00053570"/>
    </source>
</evidence>
<dbReference type="Pfam" id="PF02881">
    <property type="entry name" value="SRP54_N"/>
    <property type="match status" value="1"/>
</dbReference>
<reference evidence="14 15" key="1">
    <citation type="journal article" date="2005" name="Nucleic Acids Res.">
        <title>The genome sequence of Xanthomonas oryzae pathovar oryzae KACC10331, the bacterial blight pathogen of rice.</title>
        <authorList>
            <person name="Lee B.M."/>
            <person name="Park Y.J."/>
            <person name="Park D.S."/>
            <person name="Kang H.W."/>
            <person name="Kim J.G."/>
            <person name="Song E.S."/>
            <person name="Park I.C."/>
            <person name="Yoon U.H."/>
            <person name="Hahn J.H."/>
            <person name="Koo B.S."/>
            <person name="Lee G.B."/>
            <person name="Kim H."/>
            <person name="Park H.S."/>
            <person name="Yoon K.O."/>
            <person name="Kim J.H."/>
            <person name="Jung C.H."/>
            <person name="Koh N.H."/>
            <person name="Seo J.S."/>
            <person name="Go S.J."/>
        </authorList>
    </citation>
    <scope>NUCLEOTIDE SEQUENCE [LARGE SCALE GENOMIC DNA]</scope>
    <source>
        <strain evidence="15">KACC10331 / KXO85</strain>
    </source>
</reference>
<keyword evidence="3 11" id="KW-0963">Cytoplasm</keyword>
<evidence type="ECO:0000313" key="14">
    <source>
        <dbReference type="EMBL" id="AAW76397.1"/>
    </source>
</evidence>
<keyword evidence="5 11" id="KW-0378">Hydrolase</keyword>
<evidence type="ECO:0000313" key="15">
    <source>
        <dbReference type="Proteomes" id="UP000006735"/>
    </source>
</evidence>
<dbReference type="SMART" id="SM00382">
    <property type="entry name" value="AAA"/>
    <property type="match status" value="1"/>
</dbReference>
<dbReference type="SMART" id="SM00962">
    <property type="entry name" value="SRP54"/>
    <property type="match status" value="1"/>
</dbReference>
<dbReference type="PANTHER" id="PTHR43134:SF1">
    <property type="entry name" value="SIGNAL RECOGNITION PARTICLE RECEPTOR SUBUNIT ALPHA"/>
    <property type="match status" value="1"/>
</dbReference>
<organism evidence="14 15">
    <name type="scientific">Xanthomonas oryzae pv. oryzae (strain KACC10331 / KXO85)</name>
    <dbReference type="NCBI Taxonomy" id="291331"/>
    <lineage>
        <taxon>Bacteria</taxon>
        <taxon>Pseudomonadati</taxon>
        <taxon>Pseudomonadota</taxon>
        <taxon>Gammaproteobacteria</taxon>
        <taxon>Lysobacterales</taxon>
        <taxon>Lysobacteraceae</taxon>
        <taxon>Xanthomonas</taxon>
    </lineage>
</organism>
<dbReference type="STRING" id="291331.XOO3143"/>
<dbReference type="KEGG" id="xoo:XOO3143"/>
<evidence type="ECO:0000256" key="3">
    <source>
        <dbReference type="ARBA" id="ARBA00022490"/>
    </source>
</evidence>
<dbReference type="GO" id="GO:0003924">
    <property type="term" value="F:GTPase activity"/>
    <property type="evidence" value="ECO:0007669"/>
    <property type="project" value="UniProtKB-UniRule"/>
</dbReference>
<accession>Q5GY24</accession>
<dbReference type="GO" id="GO:0005886">
    <property type="term" value="C:plasma membrane"/>
    <property type="evidence" value="ECO:0007669"/>
    <property type="project" value="UniProtKB-SubCell"/>
</dbReference>
<evidence type="ECO:0000256" key="8">
    <source>
        <dbReference type="ARBA" id="ARBA00023170"/>
    </source>
</evidence>
<dbReference type="InterPro" id="IPR000897">
    <property type="entry name" value="SRP54_GTPase_dom"/>
</dbReference>
<dbReference type="InterPro" id="IPR027417">
    <property type="entry name" value="P-loop_NTPase"/>
</dbReference>
<dbReference type="GO" id="GO:0005525">
    <property type="term" value="F:GTP binding"/>
    <property type="evidence" value="ECO:0007669"/>
    <property type="project" value="UniProtKB-UniRule"/>
</dbReference>
<evidence type="ECO:0000256" key="12">
    <source>
        <dbReference type="SAM" id="MobiDB-lite"/>
    </source>
</evidence>
<dbReference type="Pfam" id="PF00448">
    <property type="entry name" value="SRP54"/>
    <property type="match status" value="1"/>
</dbReference>
<dbReference type="GO" id="GO:0006614">
    <property type="term" value="P:SRP-dependent cotranslational protein targeting to membrane"/>
    <property type="evidence" value="ECO:0007669"/>
    <property type="project" value="InterPro"/>
</dbReference>
<feature type="binding site" evidence="11">
    <location>
        <begin position="402"/>
        <end position="409"/>
    </location>
    <ligand>
        <name>GTP</name>
        <dbReference type="ChEBI" id="CHEBI:37565"/>
    </ligand>
</feature>
<evidence type="ECO:0000259" key="13">
    <source>
        <dbReference type="PROSITE" id="PS00300"/>
    </source>
</evidence>
<dbReference type="FunFam" id="3.40.50.300:FF:000053">
    <property type="entry name" value="Signal recognition particle receptor FtsY"/>
    <property type="match status" value="1"/>
</dbReference>
<dbReference type="InterPro" id="IPR042101">
    <property type="entry name" value="SRP54_N_sf"/>
</dbReference>
<dbReference type="EC" id="3.6.5.4" evidence="11"/>
<dbReference type="PROSITE" id="PS00300">
    <property type="entry name" value="SRP54"/>
    <property type="match status" value="1"/>
</dbReference>
<dbReference type="FunFam" id="1.20.120.140:FF:000002">
    <property type="entry name" value="Signal recognition particle receptor FtsY"/>
    <property type="match status" value="1"/>
</dbReference>
<comment type="catalytic activity">
    <reaction evidence="9 11">
        <text>GTP + H2O = GDP + phosphate + H(+)</text>
        <dbReference type="Rhea" id="RHEA:19669"/>
        <dbReference type="ChEBI" id="CHEBI:15377"/>
        <dbReference type="ChEBI" id="CHEBI:15378"/>
        <dbReference type="ChEBI" id="CHEBI:37565"/>
        <dbReference type="ChEBI" id="CHEBI:43474"/>
        <dbReference type="ChEBI" id="CHEBI:58189"/>
        <dbReference type="EC" id="3.6.5.4"/>
    </reaction>
</comment>
<feature type="domain" description="SRP54-type proteins GTP-binding" evidence="13">
    <location>
        <begin position="569"/>
        <end position="582"/>
    </location>
</feature>
<protein>
    <recommendedName>
        <fullName evidence="11">Signal recognition particle receptor FtsY</fullName>
        <shortName evidence="11">SRP receptor</shortName>
        <ecNumber evidence="11">3.6.5.4</ecNumber>
    </recommendedName>
</protein>
<dbReference type="InterPro" id="IPR013822">
    <property type="entry name" value="Signal_recog_particl_SRP54_hlx"/>
</dbReference>
<dbReference type="SUPFAM" id="SSF52540">
    <property type="entry name" value="P-loop containing nucleoside triphosphate hydrolases"/>
    <property type="match status" value="1"/>
</dbReference>
<evidence type="ECO:0000256" key="1">
    <source>
        <dbReference type="ARBA" id="ARBA00004413"/>
    </source>
</evidence>
<keyword evidence="6 11" id="KW-0342">GTP-binding</keyword>
<keyword evidence="14" id="KW-0132">Cell division</keyword>
<keyword evidence="14" id="KW-0131">Cell cycle</keyword>
<dbReference type="InterPro" id="IPR004390">
    <property type="entry name" value="SR_rcpt_FtsY"/>
</dbReference>